<feature type="domain" description="Disease resistance R13L4/SHOC-2-like LRR" evidence="10">
    <location>
        <begin position="545"/>
        <end position="872"/>
    </location>
</feature>
<dbReference type="SUPFAM" id="SSF52540">
    <property type="entry name" value="P-loop containing nucleoside triphosphate hydrolases"/>
    <property type="match status" value="1"/>
</dbReference>
<name>A0A5J5BQX2_9ASTE</name>
<dbReference type="Gene3D" id="1.10.8.430">
    <property type="entry name" value="Helical domain of apoptotic protease-activating factors"/>
    <property type="match status" value="1"/>
</dbReference>
<dbReference type="CDD" id="cd14798">
    <property type="entry name" value="RX-CC_like"/>
    <property type="match status" value="1"/>
</dbReference>
<feature type="domain" description="Disease resistance N-terminal" evidence="8">
    <location>
        <begin position="5"/>
        <end position="92"/>
    </location>
</feature>
<dbReference type="FunFam" id="3.40.50.300:FF:001091">
    <property type="entry name" value="Probable disease resistance protein At1g61300"/>
    <property type="match status" value="1"/>
</dbReference>
<dbReference type="Proteomes" id="UP000325577">
    <property type="component" value="Linkage Group LG11"/>
</dbReference>
<feature type="domain" description="Disease resistance protein winged helix" evidence="9">
    <location>
        <begin position="433"/>
        <end position="504"/>
    </location>
</feature>
<gene>
    <name evidence="11" type="ORF">F0562_022532</name>
</gene>
<dbReference type="FunFam" id="1.10.8.430:FF:000003">
    <property type="entry name" value="Probable disease resistance protein At5g66910"/>
    <property type="match status" value="1"/>
</dbReference>
<dbReference type="InterPro" id="IPR036388">
    <property type="entry name" value="WH-like_DNA-bd_sf"/>
</dbReference>
<dbReference type="InterPro" id="IPR055414">
    <property type="entry name" value="LRR_R13L4/SHOC2-like"/>
</dbReference>
<sequence>MASAAVDLLIGKIISVIENEASFIGGLSEELSEIKHELVSMRSFLKDAYEKRGLTEGEQAWVANVRDIAYTVEDIIDEFMYHMIRKQQGGKFTRLLHQTFHFPKYLWVKHQMAGKLRKINQAIKSTSERRQRYGVDGLEGKSSCDDHKWVRNHGESSLFIRDDDLVGIEDDRQLLVEWLMGGDAQRTVVSVVGMGGSGKTTLAAKVYNSQIVKRNFDCSAWITISQTYAIEDLFKGMIKEFYVAAKEVVPMDLSSMSYRQLLELLVKYLRPKRYVIVLDDVWNINLWREINVSLPDENNGSRIMLTTRKEDIASFSFGVGSYVHRIQPLGKSEAWTLFCMKAFPSNPNKNCPQNIESLARALVDKCEGLPLAIVALGGLMSTKKLEADWRKAYNSLNWELSNNPMLEVVKSILFLSVNDLPYRLMCCFLYCCLFPEDYLIRRKRLIKLWIAEGFVEHVRGITLEEVAESYLMELICRSMLQVVMRNPLGRPKACKMHDLMRELALSTSKVEKFCAIYDGGEESVARHLSIQTSDRALKSWKGMSQLRSLLVFAVDKIFPTLETLPSGFRMLRVLDLEKILVMKLPNELVDLFNLRYLNLKSTKVKELPKSIGRLHNLQTLDIRDSDIKVLPAGIAKMQNLRHLLMTRYNHGHYTDFEYVYGSPSPSNICKLKNLQVLDCVEAEADFLRRLRSMTQLTRFGITKVREAYEKDLCISIQNMNLLHHLFVMVSDEEAYLRMDALSSAPPCIKTLVLAGKLEKVPHWFSSLQSLTYLYLHWSRLTEDLVPNIQALPNLGDLTLINAYTGNQLCFRTGFQKLRRLHLSNFPELNEIIIERGVMPGLQKLYLGRCMELKMLPCGIEYLKDVEELDLAIVSNELIERIRGEGSMDRPKVQHVPKISHYFQSPYGILYESLSWRKKLATQSMKK</sequence>
<dbReference type="Gene3D" id="3.40.50.300">
    <property type="entry name" value="P-loop containing nucleotide triphosphate hydrolases"/>
    <property type="match status" value="1"/>
</dbReference>
<evidence type="ECO:0000256" key="1">
    <source>
        <dbReference type="ARBA" id="ARBA00008894"/>
    </source>
</evidence>
<evidence type="ECO:0000256" key="2">
    <source>
        <dbReference type="ARBA" id="ARBA00022614"/>
    </source>
</evidence>
<dbReference type="InterPro" id="IPR042197">
    <property type="entry name" value="Apaf_helical"/>
</dbReference>
<evidence type="ECO:0000256" key="6">
    <source>
        <dbReference type="ARBA" id="ARBA00022840"/>
    </source>
</evidence>
<dbReference type="FunFam" id="1.10.10.10:FF:000322">
    <property type="entry name" value="Probable disease resistance protein At1g63360"/>
    <property type="match status" value="1"/>
</dbReference>
<dbReference type="Gene3D" id="1.20.5.4130">
    <property type="match status" value="1"/>
</dbReference>
<dbReference type="PRINTS" id="PR00364">
    <property type="entry name" value="DISEASERSIST"/>
</dbReference>
<dbReference type="Gene3D" id="3.80.10.10">
    <property type="entry name" value="Ribonuclease Inhibitor"/>
    <property type="match status" value="1"/>
</dbReference>
<evidence type="ECO:0000259" key="7">
    <source>
        <dbReference type="Pfam" id="PF00931"/>
    </source>
</evidence>
<dbReference type="AlphaFoldDB" id="A0A5J5BQX2"/>
<dbReference type="InterPro" id="IPR027417">
    <property type="entry name" value="P-loop_NTPase"/>
</dbReference>
<dbReference type="PANTHER" id="PTHR23155">
    <property type="entry name" value="DISEASE RESISTANCE PROTEIN RP"/>
    <property type="match status" value="1"/>
</dbReference>
<keyword evidence="6" id="KW-0067">ATP-binding</keyword>
<keyword evidence="12" id="KW-1185">Reference proteome</keyword>
<dbReference type="OrthoDB" id="598235at2759"/>
<evidence type="ECO:0008006" key="13">
    <source>
        <dbReference type="Google" id="ProtNLM"/>
    </source>
</evidence>
<evidence type="ECO:0000256" key="4">
    <source>
        <dbReference type="ARBA" id="ARBA00022741"/>
    </source>
</evidence>
<evidence type="ECO:0000256" key="3">
    <source>
        <dbReference type="ARBA" id="ARBA00022737"/>
    </source>
</evidence>
<feature type="domain" description="NB-ARC" evidence="7">
    <location>
        <begin position="172"/>
        <end position="345"/>
    </location>
</feature>
<evidence type="ECO:0000313" key="11">
    <source>
        <dbReference type="EMBL" id="KAA8544520.1"/>
    </source>
</evidence>
<dbReference type="EMBL" id="CM018034">
    <property type="protein sequence ID" value="KAA8544520.1"/>
    <property type="molecule type" value="Genomic_DNA"/>
</dbReference>
<evidence type="ECO:0000313" key="12">
    <source>
        <dbReference type="Proteomes" id="UP000325577"/>
    </source>
</evidence>
<comment type="similarity">
    <text evidence="1">Belongs to the disease resistance NB-LRR family.</text>
</comment>
<dbReference type="SUPFAM" id="SSF52058">
    <property type="entry name" value="L domain-like"/>
    <property type="match status" value="1"/>
</dbReference>
<organism evidence="11 12">
    <name type="scientific">Nyssa sinensis</name>
    <dbReference type="NCBI Taxonomy" id="561372"/>
    <lineage>
        <taxon>Eukaryota</taxon>
        <taxon>Viridiplantae</taxon>
        <taxon>Streptophyta</taxon>
        <taxon>Embryophyta</taxon>
        <taxon>Tracheophyta</taxon>
        <taxon>Spermatophyta</taxon>
        <taxon>Magnoliopsida</taxon>
        <taxon>eudicotyledons</taxon>
        <taxon>Gunneridae</taxon>
        <taxon>Pentapetalae</taxon>
        <taxon>asterids</taxon>
        <taxon>Cornales</taxon>
        <taxon>Nyssaceae</taxon>
        <taxon>Nyssa</taxon>
    </lineage>
</organism>
<dbReference type="GO" id="GO:0051607">
    <property type="term" value="P:defense response to virus"/>
    <property type="evidence" value="ECO:0007669"/>
    <property type="project" value="UniProtKB-ARBA"/>
</dbReference>
<dbReference type="InterPro" id="IPR038005">
    <property type="entry name" value="RX-like_CC"/>
</dbReference>
<dbReference type="InterPro" id="IPR032675">
    <property type="entry name" value="LRR_dom_sf"/>
</dbReference>
<reference evidence="11 12" key="1">
    <citation type="submission" date="2019-09" db="EMBL/GenBank/DDBJ databases">
        <title>A chromosome-level genome assembly of the Chinese tupelo Nyssa sinensis.</title>
        <authorList>
            <person name="Yang X."/>
            <person name="Kang M."/>
            <person name="Yang Y."/>
            <person name="Xiong H."/>
            <person name="Wang M."/>
            <person name="Zhang Z."/>
            <person name="Wang Z."/>
            <person name="Wu H."/>
            <person name="Ma T."/>
            <person name="Liu J."/>
            <person name="Xi Z."/>
        </authorList>
    </citation>
    <scope>NUCLEOTIDE SEQUENCE [LARGE SCALE GENOMIC DNA]</scope>
    <source>
        <strain evidence="11">J267</strain>
        <tissue evidence="11">Leaf</tissue>
    </source>
</reference>
<keyword evidence="4" id="KW-0547">Nucleotide-binding</keyword>
<dbReference type="GO" id="GO:0043531">
    <property type="term" value="F:ADP binding"/>
    <property type="evidence" value="ECO:0007669"/>
    <property type="project" value="InterPro"/>
</dbReference>
<evidence type="ECO:0000259" key="10">
    <source>
        <dbReference type="Pfam" id="PF23598"/>
    </source>
</evidence>
<evidence type="ECO:0000256" key="5">
    <source>
        <dbReference type="ARBA" id="ARBA00022821"/>
    </source>
</evidence>
<dbReference type="InterPro" id="IPR041118">
    <property type="entry name" value="Rx_N"/>
</dbReference>
<evidence type="ECO:0000259" key="8">
    <source>
        <dbReference type="Pfam" id="PF18052"/>
    </source>
</evidence>
<keyword evidence="2" id="KW-0433">Leucine-rich repeat</keyword>
<dbReference type="Pfam" id="PF23598">
    <property type="entry name" value="LRR_14"/>
    <property type="match status" value="1"/>
</dbReference>
<dbReference type="InterPro" id="IPR058922">
    <property type="entry name" value="WHD_DRP"/>
</dbReference>
<dbReference type="PANTHER" id="PTHR23155:SF1205">
    <property type="entry name" value="DISEASE RESISTANCE PROTEIN RPM1"/>
    <property type="match status" value="1"/>
</dbReference>
<dbReference type="Pfam" id="PF23559">
    <property type="entry name" value="WHD_DRP"/>
    <property type="match status" value="1"/>
</dbReference>
<dbReference type="InterPro" id="IPR002182">
    <property type="entry name" value="NB-ARC"/>
</dbReference>
<dbReference type="GO" id="GO:0005524">
    <property type="term" value="F:ATP binding"/>
    <property type="evidence" value="ECO:0007669"/>
    <property type="project" value="UniProtKB-KW"/>
</dbReference>
<dbReference type="Pfam" id="PF00931">
    <property type="entry name" value="NB-ARC"/>
    <property type="match status" value="1"/>
</dbReference>
<protein>
    <recommendedName>
        <fullName evidence="13">AAA+ ATPase domain-containing protein</fullName>
    </recommendedName>
</protein>
<evidence type="ECO:0000259" key="9">
    <source>
        <dbReference type="Pfam" id="PF23559"/>
    </source>
</evidence>
<dbReference type="Gene3D" id="1.10.10.10">
    <property type="entry name" value="Winged helix-like DNA-binding domain superfamily/Winged helix DNA-binding domain"/>
    <property type="match status" value="1"/>
</dbReference>
<dbReference type="Pfam" id="PF18052">
    <property type="entry name" value="Rx_N"/>
    <property type="match status" value="1"/>
</dbReference>
<keyword evidence="5" id="KW-0611">Plant defense</keyword>
<dbReference type="GO" id="GO:0098542">
    <property type="term" value="P:defense response to other organism"/>
    <property type="evidence" value="ECO:0007669"/>
    <property type="project" value="TreeGrafter"/>
</dbReference>
<accession>A0A5J5BQX2</accession>
<dbReference type="InterPro" id="IPR044974">
    <property type="entry name" value="Disease_R_plants"/>
</dbReference>
<proteinExistence type="inferred from homology"/>
<keyword evidence="3" id="KW-0677">Repeat</keyword>